<comment type="subcellular location">
    <subcellularLocation>
        <location evidence="1">Periplasm</location>
    </subcellularLocation>
</comment>
<keyword evidence="3 8" id="KW-0479">Metal-binding</keyword>
<keyword evidence="9" id="KW-0732">Signal</keyword>
<feature type="binding site" evidence="8">
    <location>
        <position position="129"/>
    </location>
    <ligand>
        <name>Cu cation</name>
        <dbReference type="ChEBI" id="CHEBI:23378"/>
    </ligand>
</feature>
<evidence type="ECO:0000256" key="7">
    <source>
        <dbReference type="NCBIfam" id="TIGR02375"/>
    </source>
</evidence>
<dbReference type="SUPFAM" id="SSF49503">
    <property type="entry name" value="Cupredoxins"/>
    <property type="match status" value="1"/>
</dbReference>
<keyword evidence="12" id="KW-1185">Reference proteome</keyword>
<dbReference type="RefSeq" id="WP_386849564.1">
    <property type="nucleotide sequence ID" value="NZ_JBHTMH010000004.1"/>
</dbReference>
<gene>
    <name evidence="11" type="primary">bcp_1</name>
    <name evidence="11" type="ORF">DEVEQU_00861</name>
</gene>
<evidence type="ECO:0000256" key="4">
    <source>
        <dbReference type="ARBA" id="ARBA00022764"/>
    </source>
</evidence>
<dbReference type="GO" id="GO:0042597">
    <property type="term" value="C:periplasmic space"/>
    <property type="evidence" value="ECO:0007669"/>
    <property type="project" value="UniProtKB-SubCell"/>
</dbReference>
<evidence type="ECO:0000259" key="10">
    <source>
        <dbReference type="Pfam" id="PF00127"/>
    </source>
</evidence>
<feature type="binding site" evidence="8">
    <location>
        <position position="121"/>
    </location>
    <ligand>
        <name>Cu cation</name>
        <dbReference type="ChEBI" id="CHEBI:23378"/>
    </ligand>
</feature>
<feature type="binding site" evidence="8">
    <location>
        <position position="83"/>
    </location>
    <ligand>
        <name>Cu cation</name>
        <dbReference type="ChEBI" id="CHEBI:23378"/>
    </ligand>
</feature>
<dbReference type="Pfam" id="PF00127">
    <property type="entry name" value="Copper-bind"/>
    <property type="match status" value="1"/>
</dbReference>
<dbReference type="InterPro" id="IPR012745">
    <property type="entry name" value="Pseudoazurin"/>
</dbReference>
<dbReference type="CDD" id="cd04218">
    <property type="entry name" value="Pseudoazurin"/>
    <property type="match status" value="1"/>
</dbReference>
<dbReference type="EMBL" id="UZWD01000014">
    <property type="protein sequence ID" value="VDS03733.1"/>
    <property type="molecule type" value="Genomic_DNA"/>
</dbReference>
<dbReference type="Proteomes" id="UP000268844">
    <property type="component" value="Unassembled WGS sequence"/>
</dbReference>
<feature type="domain" description="Blue (type 1) copper" evidence="10">
    <location>
        <begin position="49"/>
        <end position="135"/>
    </location>
</feature>
<accession>A0A447I8J8</accession>
<reference evidence="11 12" key="1">
    <citation type="submission" date="2018-12" db="EMBL/GenBank/DDBJ databases">
        <authorList>
            <person name="Criscuolo A."/>
        </authorList>
    </citation>
    <scope>NUCLEOTIDE SEQUENCE [LARGE SCALE GENOMIC DNA]</scope>
    <source>
        <strain evidence="11">ACIP1116281</strain>
    </source>
</reference>
<evidence type="ECO:0000256" key="9">
    <source>
        <dbReference type="SAM" id="SignalP"/>
    </source>
</evidence>
<evidence type="ECO:0000256" key="8">
    <source>
        <dbReference type="PIRSR" id="PIRSR602386-1"/>
    </source>
</evidence>
<comment type="cofactor">
    <cofactor evidence="8">
        <name>Cu cation</name>
        <dbReference type="ChEBI" id="CHEBI:23378"/>
    </cofactor>
    <text evidence="8">Binds 1 copper ion per subunit.</text>
</comment>
<keyword evidence="4" id="KW-0574">Periplasm</keyword>
<dbReference type="GO" id="GO:0009055">
    <property type="term" value="F:electron transfer activity"/>
    <property type="evidence" value="ECO:0007669"/>
    <property type="project" value="InterPro"/>
</dbReference>
<evidence type="ECO:0000256" key="5">
    <source>
        <dbReference type="ARBA" id="ARBA00022982"/>
    </source>
</evidence>
<name>A0A447I8J8_9HYPH</name>
<dbReference type="InterPro" id="IPR008972">
    <property type="entry name" value="Cupredoxin"/>
</dbReference>
<dbReference type="Gene3D" id="2.60.40.420">
    <property type="entry name" value="Cupredoxins - blue copper proteins"/>
    <property type="match status" value="1"/>
</dbReference>
<dbReference type="InterPro" id="IPR001235">
    <property type="entry name" value="Copper_blue_Plastocyanin"/>
</dbReference>
<sequence length="167" mass="17731">MRRFPDIAVLSQTTTARRAVLLGMLALAAAAPFVHVDQAFAQGVTHEVHMLNKGAAGAMVFEPAAIKIAVGDSITFIPTDKGHNVETIKEMIPEGAAIFKSKVSENYTVTFDVPGVYGLKCTPHYAMGMVALVVVGEGLENLDAVKAFKVPNKVGERFAAAYAELGL</sequence>
<dbReference type="InterPro" id="IPR000923">
    <property type="entry name" value="BlueCu_1"/>
</dbReference>
<evidence type="ECO:0000256" key="1">
    <source>
        <dbReference type="ARBA" id="ARBA00004418"/>
    </source>
</evidence>
<feature type="chain" id="PRO_5019522723" description="Pseudoazurin" evidence="9">
    <location>
        <begin position="42"/>
        <end position="167"/>
    </location>
</feature>
<dbReference type="InterPro" id="IPR002386">
    <property type="entry name" value="Amicyanin/Pseudoazurin"/>
</dbReference>
<evidence type="ECO:0000256" key="3">
    <source>
        <dbReference type="ARBA" id="ARBA00022723"/>
    </source>
</evidence>
<evidence type="ECO:0000256" key="2">
    <source>
        <dbReference type="ARBA" id="ARBA00022448"/>
    </source>
</evidence>
<evidence type="ECO:0000313" key="12">
    <source>
        <dbReference type="Proteomes" id="UP000268844"/>
    </source>
</evidence>
<dbReference type="AlphaFoldDB" id="A0A447I8J8"/>
<dbReference type="PRINTS" id="PR00155">
    <property type="entry name" value="AMICYANIN"/>
</dbReference>
<feature type="signal peptide" evidence="9">
    <location>
        <begin position="1"/>
        <end position="41"/>
    </location>
</feature>
<dbReference type="NCBIfam" id="TIGR02375">
    <property type="entry name" value="pseudoazurin"/>
    <property type="match status" value="1"/>
</dbReference>
<evidence type="ECO:0000313" key="11">
    <source>
        <dbReference type="EMBL" id="VDS03733.1"/>
    </source>
</evidence>
<organism evidence="11 12">
    <name type="scientific">Devosia equisanguinis</name>
    <dbReference type="NCBI Taxonomy" id="2490941"/>
    <lineage>
        <taxon>Bacteria</taxon>
        <taxon>Pseudomonadati</taxon>
        <taxon>Pseudomonadota</taxon>
        <taxon>Alphaproteobacteria</taxon>
        <taxon>Hyphomicrobiales</taxon>
        <taxon>Devosiaceae</taxon>
        <taxon>Devosia</taxon>
    </lineage>
</organism>
<proteinExistence type="predicted"/>
<evidence type="ECO:0000256" key="6">
    <source>
        <dbReference type="ARBA" id="ARBA00023008"/>
    </source>
</evidence>
<dbReference type="GO" id="GO:0005507">
    <property type="term" value="F:copper ion binding"/>
    <property type="evidence" value="ECO:0007669"/>
    <property type="project" value="UniProtKB-UniRule"/>
</dbReference>
<keyword evidence="5" id="KW-0249">Electron transport</keyword>
<keyword evidence="6 8" id="KW-0186">Copper</keyword>
<feature type="binding site" evidence="8">
    <location>
        <position position="124"/>
    </location>
    <ligand>
        <name>Cu cation</name>
        <dbReference type="ChEBI" id="CHEBI:23378"/>
    </ligand>
</feature>
<keyword evidence="2" id="KW-0813">Transport</keyword>
<dbReference type="PRINTS" id="PR00156">
    <property type="entry name" value="COPPERBLUE"/>
</dbReference>
<protein>
    <recommendedName>
        <fullName evidence="7">Pseudoazurin</fullName>
    </recommendedName>
</protein>